<dbReference type="RefSeq" id="WP_216547975.1">
    <property type="nucleotide sequence ID" value="NZ_JAHLQO010000001.1"/>
</dbReference>
<keyword evidence="1" id="KW-0472">Membrane</keyword>
<organism evidence="3 4">
    <name type="scientific">Peptoniphilus ovalis</name>
    <dbReference type="NCBI Taxonomy" id="2841503"/>
    <lineage>
        <taxon>Bacteria</taxon>
        <taxon>Bacillati</taxon>
        <taxon>Bacillota</taxon>
        <taxon>Tissierellia</taxon>
        <taxon>Tissierellales</taxon>
        <taxon>Peptoniphilaceae</taxon>
        <taxon>Peptoniphilus</taxon>
    </lineage>
</organism>
<feature type="domain" description="SH3b" evidence="2">
    <location>
        <begin position="460"/>
        <end position="519"/>
    </location>
</feature>
<dbReference type="EMBL" id="JAHLQO010000001">
    <property type="protein sequence ID" value="MBU5668311.1"/>
    <property type="molecule type" value="Genomic_DNA"/>
</dbReference>
<evidence type="ECO:0000256" key="1">
    <source>
        <dbReference type="SAM" id="Phobius"/>
    </source>
</evidence>
<evidence type="ECO:0000259" key="2">
    <source>
        <dbReference type="Pfam" id="PF08239"/>
    </source>
</evidence>
<keyword evidence="4" id="KW-1185">Reference proteome</keyword>
<evidence type="ECO:0000313" key="4">
    <source>
        <dbReference type="Proteomes" id="UP000783742"/>
    </source>
</evidence>
<dbReference type="Proteomes" id="UP000783742">
    <property type="component" value="Unassembled WGS sequence"/>
</dbReference>
<gene>
    <name evidence="3" type="ORF">KQI68_00505</name>
</gene>
<keyword evidence="1" id="KW-0812">Transmembrane</keyword>
<reference evidence="3 4" key="1">
    <citation type="submission" date="2021-06" db="EMBL/GenBank/DDBJ databases">
        <authorList>
            <person name="Sun Q."/>
            <person name="Li D."/>
        </authorList>
    </citation>
    <scope>NUCLEOTIDE SEQUENCE [LARGE SCALE GENOMIC DNA]</scope>
    <source>
        <strain evidence="3 4">MSJ-1</strain>
    </source>
</reference>
<dbReference type="Pfam" id="PF08239">
    <property type="entry name" value="SH3_3"/>
    <property type="match status" value="1"/>
</dbReference>
<feature type="transmembrane region" description="Helical" evidence="1">
    <location>
        <begin position="249"/>
        <end position="267"/>
    </location>
</feature>
<sequence length="520" mass="59940">MSIFRTLPTTIKFNPEEKVQIASAELVSGVFSIAIDVLNTSDTFIDNIEFAVKFKSIDKAYLFNGSEFYFSQDVNVEPFKRYYLHPILLDERFENARAIELYISKYTSGSKTVTLTDKPYSISLPVIPERKHDKIKETLGDEIKTYGENQINFWRCVCGNINNSDVTECHFCGRNKNFVLNNLTEPLINSKILNVIENTKSSSIEHLKRLETHLTQTNLSKIAPNIESIKEDRTNDVKLSKKKFPIKQVFMTLVLISLFTVLSFFLYKNFINYRDKSKIKDAEALIVEGEYKDALEAFDSVSSKNKDRNLSSEIETTKKLLLSDENYKAGLKSYEEKNYLNAAINFKKVIAEDEKNYKDAQEKLLSIEKITILHAEDLVKENKREEALVHLNAFLEVVPGSANATNLKNEIENRISTNIDRDKNSDENYEIKKDENDASELSKRSTALLHNYKKVITEKANLRQEPSTESDIIKILENDTELYILETKIEGTKRIWCYVEVKNDETKENLKGWISDRTLN</sequence>
<name>A0ABS6FGB3_9FIRM</name>
<protein>
    <submittedName>
        <fullName evidence="3">SH3 domain-containing protein</fullName>
    </submittedName>
</protein>
<comment type="caution">
    <text evidence="3">The sequence shown here is derived from an EMBL/GenBank/DDBJ whole genome shotgun (WGS) entry which is preliminary data.</text>
</comment>
<proteinExistence type="predicted"/>
<dbReference type="InterPro" id="IPR003646">
    <property type="entry name" value="SH3-like_bac-type"/>
</dbReference>
<accession>A0ABS6FGB3</accession>
<keyword evidence="1" id="KW-1133">Transmembrane helix</keyword>
<evidence type="ECO:0000313" key="3">
    <source>
        <dbReference type="EMBL" id="MBU5668311.1"/>
    </source>
</evidence>